<dbReference type="InterPro" id="IPR000152">
    <property type="entry name" value="EGF-type_Asp/Asn_hydroxyl_site"/>
</dbReference>
<feature type="domain" description="EGF-like" evidence="8">
    <location>
        <begin position="281"/>
        <end position="321"/>
    </location>
</feature>
<feature type="domain" description="EGF-like" evidence="8">
    <location>
        <begin position="322"/>
        <end position="362"/>
    </location>
</feature>
<feature type="domain" description="EGF-like" evidence="8">
    <location>
        <begin position="115"/>
        <end position="155"/>
    </location>
</feature>
<dbReference type="AlphaFoldDB" id="A0A6P4YFF4"/>
<organism evidence="10 11">
    <name type="scientific">Branchiostoma belcheri</name>
    <name type="common">Amphioxus</name>
    <dbReference type="NCBI Taxonomy" id="7741"/>
    <lineage>
        <taxon>Eukaryota</taxon>
        <taxon>Metazoa</taxon>
        <taxon>Chordata</taxon>
        <taxon>Cephalochordata</taxon>
        <taxon>Leptocardii</taxon>
        <taxon>Amphioxiformes</taxon>
        <taxon>Branchiostomatidae</taxon>
        <taxon>Branchiostoma</taxon>
    </lineage>
</organism>
<dbReference type="InterPro" id="IPR018097">
    <property type="entry name" value="EGF_Ca-bd_CS"/>
</dbReference>
<dbReference type="CDD" id="cd00054">
    <property type="entry name" value="EGF_CA"/>
    <property type="match status" value="5"/>
</dbReference>
<dbReference type="PROSITE" id="PS01187">
    <property type="entry name" value="EGF_CA"/>
    <property type="match status" value="2"/>
</dbReference>
<dbReference type="GO" id="GO:0005615">
    <property type="term" value="C:extracellular space"/>
    <property type="evidence" value="ECO:0007669"/>
    <property type="project" value="TreeGrafter"/>
</dbReference>
<dbReference type="InterPro" id="IPR000884">
    <property type="entry name" value="TSP1_rpt"/>
</dbReference>
<dbReference type="InterPro" id="IPR001304">
    <property type="entry name" value="C-type_lectin-like"/>
</dbReference>
<evidence type="ECO:0000256" key="2">
    <source>
        <dbReference type="ARBA" id="ARBA00022729"/>
    </source>
</evidence>
<dbReference type="OrthoDB" id="41109at2759"/>
<evidence type="ECO:0000256" key="3">
    <source>
        <dbReference type="ARBA" id="ARBA00022737"/>
    </source>
</evidence>
<dbReference type="SUPFAM" id="SSF57184">
    <property type="entry name" value="Growth factor receptor domain"/>
    <property type="match status" value="2"/>
</dbReference>
<evidence type="ECO:0000256" key="6">
    <source>
        <dbReference type="PROSITE-ProRule" id="PRU00076"/>
    </source>
</evidence>
<feature type="domain" description="EGF-like" evidence="8">
    <location>
        <begin position="199"/>
        <end position="239"/>
    </location>
</feature>
<dbReference type="FunFam" id="2.10.25.10:FF:000038">
    <property type="entry name" value="Fibrillin 2"/>
    <property type="match status" value="7"/>
</dbReference>
<dbReference type="InterPro" id="IPR001881">
    <property type="entry name" value="EGF-like_Ca-bd_dom"/>
</dbReference>
<dbReference type="InterPro" id="IPR016187">
    <property type="entry name" value="CTDL_fold"/>
</dbReference>
<dbReference type="PANTHER" id="PTHR24042">
    <property type="entry name" value="NEL HOMOLOG"/>
    <property type="match status" value="1"/>
</dbReference>
<dbReference type="Gene3D" id="3.10.100.10">
    <property type="entry name" value="Mannose-Binding Protein A, subunit A"/>
    <property type="match status" value="1"/>
</dbReference>
<dbReference type="Proteomes" id="UP000515135">
    <property type="component" value="Unplaced"/>
</dbReference>
<dbReference type="SUPFAM" id="SSF57196">
    <property type="entry name" value="EGF/Laminin"/>
    <property type="match status" value="1"/>
</dbReference>
<dbReference type="Gene3D" id="2.20.100.10">
    <property type="entry name" value="Thrombospondin type-1 (TSP1) repeat"/>
    <property type="match status" value="1"/>
</dbReference>
<dbReference type="PROSITE" id="PS01186">
    <property type="entry name" value="EGF_2"/>
    <property type="match status" value="6"/>
</dbReference>
<dbReference type="SMART" id="SM00034">
    <property type="entry name" value="CLECT"/>
    <property type="match status" value="1"/>
</dbReference>
<feature type="signal peptide" evidence="7">
    <location>
        <begin position="1"/>
        <end position="25"/>
    </location>
</feature>
<dbReference type="GO" id="GO:0008201">
    <property type="term" value="F:heparin binding"/>
    <property type="evidence" value="ECO:0007669"/>
    <property type="project" value="TreeGrafter"/>
</dbReference>
<dbReference type="RefSeq" id="XP_019615696.1">
    <property type="nucleotide sequence ID" value="XM_019760137.1"/>
</dbReference>
<feature type="domain" description="C-type lectin" evidence="9">
    <location>
        <begin position="422"/>
        <end position="544"/>
    </location>
</feature>
<evidence type="ECO:0000256" key="7">
    <source>
        <dbReference type="SAM" id="SignalP"/>
    </source>
</evidence>
<protein>
    <submittedName>
        <fullName evidence="11">Fibrillin-3-like isoform X2</fullName>
    </submittedName>
</protein>
<dbReference type="PANTHER" id="PTHR24042:SF5">
    <property type="entry name" value="EGF-LIKE CALCIUM-BINDING DOMAIN-CONTAINING PROTEIN"/>
    <property type="match status" value="1"/>
</dbReference>
<dbReference type="SMART" id="SM00179">
    <property type="entry name" value="EGF_CA"/>
    <property type="match status" value="7"/>
</dbReference>
<dbReference type="CDD" id="cd00037">
    <property type="entry name" value="CLECT"/>
    <property type="match status" value="1"/>
</dbReference>
<feature type="domain" description="EGF-like" evidence="8">
    <location>
        <begin position="158"/>
        <end position="198"/>
    </location>
</feature>
<dbReference type="InterPro" id="IPR009030">
    <property type="entry name" value="Growth_fac_rcpt_cys_sf"/>
</dbReference>
<keyword evidence="1 6" id="KW-0245">EGF-like domain</keyword>
<dbReference type="InterPro" id="IPR036383">
    <property type="entry name" value="TSP1_rpt_sf"/>
</dbReference>
<dbReference type="SMART" id="SM00181">
    <property type="entry name" value="EGF"/>
    <property type="match status" value="7"/>
</dbReference>
<keyword evidence="2 7" id="KW-0732">Signal</keyword>
<dbReference type="SUPFAM" id="SSF56436">
    <property type="entry name" value="C-type lectin-like"/>
    <property type="match status" value="1"/>
</dbReference>
<dbReference type="GeneID" id="109463353"/>
<dbReference type="SMART" id="SM00209">
    <property type="entry name" value="TSP1"/>
    <property type="match status" value="1"/>
</dbReference>
<dbReference type="InterPro" id="IPR016186">
    <property type="entry name" value="C-type_lectin-like/link_sf"/>
</dbReference>
<proteinExistence type="predicted"/>
<dbReference type="Pfam" id="PF00059">
    <property type="entry name" value="Lectin_C"/>
    <property type="match status" value="1"/>
</dbReference>
<feature type="chain" id="PRO_5027984746" evidence="7">
    <location>
        <begin position="26"/>
        <end position="549"/>
    </location>
</feature>
<feature type="domain" description="EGF-like" evidence="8">
    <location>
        <begin position="240"/>
        <end position="278"/>
    </location>
</feature>
<dbReference type="GO" id="GO:0005509">
    <property type="term" value="F:calcium ion binding"/>
    <property type="evidence" value="ECO:0007669"/>
    <property type="project" value="InterPro"/>
</dbReference>
<evidence type="ECO:0000313" key="11">
    <source>
        <dbReference type="RefSeq" id="XP_019615696.1"/>
    </source>
</evidence>
<dbReference type="PROSITE" id="PS50026">
    <property type="entry name" value="EGF_3"/>
    <property type="match status" value="7"/>
</dbReference>
<keyword evidence="3" id="KW-0677">Repeat</keyword>
<dbReference type="PROSITE" id="PS50092">
    <property type="entry name" value="TSP1"/>
    <property type="match status" value="1"/>
</dbReference>
<keyword evidence="4" id="KW-1015">Disulfide bond</keyword>
<evidence type="ECO:0000256" key="5">
    <source>
        <dbReference type="ARBA" id="ARBA00023180"/>
    </source>
</evidence>
<gene>
    <name evidence="11" type="primary">LOC109463353</name>
</gene>
<dbReference type="SUPFAM" id="SSF82895">
    <property type="entry name" value="TSP-1 type 1 repeat"/>
    <property type="match status" value="1"/>
</dbReference>
<evidence type="ECO:0000313" key="10">
    <source>
        <dbReference type="Proteomes" id="UP000515135"/>
    </source>
</evidence>
<dbReference type="InterPro" id="IPR024731">
    <property type="entry name" value="NELL2-like_EGF"/>
</dbReference>
<keyword evidence="10" id="KW-1185">Reference proteome</keyword>
<dbReference type="InterPro" id="IPR000742">
    <property type="entry name" value="EGF"/>
</dbReference>
<reference evidence="11" key="1">
    <citation type="submission" date="2025-08" db="UniProtKB">
        <authorList>
            <consortium name="RefSeq"/>
        </authorList>
    </citation>
    <scope>IDENTIFICATION</scope>
    <source>
        <tissue evidence="11">Gonad</tissue>
    </source>
</reference>
<evidence type="ECO:0000259" key="8">
    <source>
        <dbReference type="PROSITE" id="PS50026"/>
    </source>
</evidence>
<accession>A0A6P4YFF4</accession>
<comment type="caution">
    <text evidence="6">Lacks conserved residue(s) required for the propagation of feature annotation.</text>
</comment>
<dbReference type="InterPro" id="IPR051586">
    <property type="entry name" value="PKC-binding_NELL"/>
</dbReference>
<sequence length="549" mass="57730">MNHRRANSLLVSAVLVALLAGESAAWRRRRQTCSPINCQWGPWTSWSSCSYQCGAFGTRTRTRPYSPAASCGGAACSGSNSETEDCNRFCPNGSPYQAGCDCTGTGYTGTCCDVDADECALGTDICHEHATCTNTPGSFTCTCNGGYSGDGYTCSPNEVDECALGTHTCHAAATCTNTPGSFTCACNSGYTGDGNTCTDNDECTLGTASCHEHATCTNTPGGFTCDCNGGYTGDGSTCTDVNECDEGTDTCDEHATCTNTPGSFTCACNGGFTGDGFTCTDIDECAEGTDTCDEDATCTNTPGSFTCACNGGYTGDGNTCTDNDECALGTDTCHAAATCTNTPGSFTCACDSGYNGDGNTCTDIDECAEGTDTCDEHATCTNTPGSYTCACDDPYTGGGYSCTVSCSDLYPGLHPAGNFGEFRGQCFWSSSHRNPKLDYTAARQACGLYGGTLAMIKDDATQRFLKNHLKGTSGRTQRNYWIGLDDLNSERSFLWNDGSPLGSYRRFRSSAPHRIRDCVVLWRTARLAHWDIKSCDLTMAYICQLAGGS</sequence>
<name>A0A6P4YFF4_BRABE</name>
<dbReference type="PROSITE" id="PS00010">
    <property type="entry name" value="ASX_HYDROXYL"/>
    <property type="match status" value="7"/>
</dbReference>
<keyword evidence="5" id="KW-0325">Glycoprotein</keyword>
<evidence type="ECO:0000259" key="9">
    <source>
        <dbReference type="PROSITE" id="PS50041"/>
    </source>
</evidence>
<dbReference type="PROSITE" id="PS50041">
    <property type="entry name" value="C_TYPE_LECTIN_2"/>
    <property type="match status" value="1"/>
</dbReference>
<dbReference type="Gene3D" id="2.10.25.10">
    <property type="entry name" value="Laminin"/>
    <property type="match status" value="7"/>
</dbReference>
<dbReference type="Pfam" id="PF12947">
    <property type="entry name" value="EGF_3"/>
    <property type="match status" value="7"/>
</dbReference>
<evidence type="ECO:0000256" key="4">
    <source>
        <dbReference type="ARBA" id="ARBA00023157"/>
    </source>
</evidence>
<feature type="domain" description="EGF-like" evidence="8">
    <location>
        <begin position="363"/>
        <end position="403"/>
    </location>
</feature>
<evidence type="ECO:0000256" key="1">
    <source>
        <dbReference type="ARBA" id="ARBA00022536"/>
    </source>
</evidence>